<feature type="signal peptide" evidence="3">
    <location>
        <begin position="1"/>
        <end position="24"/>
    </location>
</feature>
<evidence type="ECO:0000313" key="8">
    <source>
        <dbReference type="Proteomes" id="UP000525078"/>
    </source>
</evidence>
<dbReference type="PANTHER" id="PTHR32208">
    <property type="entry name" value="SECRETED PROTEIN-RELATED"/>
    <property type="match status" value="1"/>
</dbReference>
<evidence type="ECO:0008006" key="10">
    <source>
        <dbReference type="Google" id="ProtNLM"/>
    </source>
</evidence>
<feature type="domain" description="Glyoxal oxidase N-terminal" evidence="4">
    <location>
        <begin position="133"/>
        <end position="527"/>
    </location>
</feature>
<evidence type="ECO:0000256" key="2">
    <source>
        <dbReference type="SAM" id="MobiDB-lite"/>
    </source>
</evidence>
<dbReference type="PANTHER" id="PTHR32208:SF93">
    <property type="entry name" value="ALDEHYDE OXIDASE GLOX1"/>
    <property type="match status" value="1"/>
</dbReference>
<dbReference type="InterPro" id="IPR037293">
    <property type="entry name" value="Gal_Oxidase_central_sf"/>
</dbReference>
<keyword evidence="1 3" id="KW-0732">Signal</keyword>
<feature type="compositionally biased region" description="Gly residues" evidence="2">
    <location>
        <begin position="69"/>
        <end position="83"/>
    </location>
</feature>
<accession>A0A7J6H6E0</accession>
<dbReference type="InterPro" id="IPR009880">
    <property type="entry name" value="Glyoxal_oxidase_N"/>
</dbReference>
<protein>
    <recommendedName>
        <fullName evidence="10">Galactose oxidase</fullName>
    </recommendedName>
</protein>
<dbReference type="SUPFAM" id="SSF81296">
    <property type="entry name" value="E set domains"/>
    <property type="match status" value="1"/>
</dbReference>
<keyword evidence="9" id="KW-1185">Reference proteome</keyword>
<evidence type="ECO:0000256" key="1">
    <source>
        <dbReference type="ARBA" id="ARBA00022729"/>
    </source>
</evidence>
<dbReference type="Proteomes" id="UP000583929">
    <property type="component" value="Unassembled WGS sequence"/>
</dbReference>
<evidence type="ECO:0000256" key="3">
    <source>
        <dbReference type="SAM" id="SignalP"/>
    </source>
</evidence>
<dbReference type="InterPro" id="IPR015202">
    <property type="entry name" value="GO-like_E_set"/>
</dbReference>
<evidence type="ECO:0000313" key="6">
    <source>
        <dbReference type="EMBL" id="KAF4384782.1"/>
    </source>
</evidence>
<dbReference type="InterPro" id="IPR011043">
    <property type="entry name" value="Gal_Oxase/kelch_b-propeller"/>
</dbReference>
<dbReference type="AlphaFoldDB" id="A0A7J6H6E0"/>
<name>A0A7J6H6E0_CANSA</name>
<gene>
    <name evidence="7" type="ORF">F8388_002941</name>
    <name evidence="6" type="ORF">G4B88_007090</name>
</gene>
<dbReference type="EMBL" id="JAATIQ010000090">
    <property type="protein sequence ID" value="KAF4384782.1"/>
    <property type="molecule type" value="Genomic_DNA"/>
</dbReference>
<dbReference type="EMBL" id="JAATIP010000030">
    <property type="protein sequence ID" value="KAF4389999.1"/>
    <property type="molecule type" value="Genomic_DNA"/>
</dbReference>
<evidence type="ECO:0000259" key="4">
    <source>
        <dbReference type="Pfam" id="PF07250"/>
    </source>
</evidence>
<dbReference type="Gene3D" id="2.60.40.10">
    <property type="entry name" value="Immunoglobulins"/>
    <property type="match status" value="1"/>
</dbReference>
<dbReference type="InterPro" id="IPR013783">
    <property type="entry name" value="Ig-like_fold"/>
</dbReference>
<feature type="region of interest" description="Disordered" evidence="2">
    <location>
        <begin position="62"/>
        <end position="114"/>
    </location>
</feature>
<organism evidence="7 8">
    <name type="scientific">Cannabis sativa</name>
    <name type="common">Hemp</name>
    <name type="synonym">Marijuana</name>
    <dbReference type="NCBI Taxonomy" id="3483"/>
    <lineage>
        <taxon>Eukaryota</taxon>
        <taxon>Viridiplantae</taxon>
        <taxon>Streptophyta</taxon>
        <taxon>Embryophyta</taxon>
        <taxon>Tracheophyta</taxon>
        <taxon>Spermatophyta</taxon>
        <taxon>Magnoliopsida</taxon>
        <taxon>eudicotyledons</taxon>
        <taxon>Gunneridae</taxon>
        <taxon>Pentapetalae</taxon>
        <taxon>rosids</taxon>
        <taxon>fabids</taxon>
        <taxon>Rosales</taxon>
        <taxon>Cannabaceae</taxon>
        <taxon>Cannabis</taxon>
    </lineage>
</organism>
<reference evidence="8 9" key="1">
    <citation type="journal article" date="2020" name="bioRxiv">
        <title>Sequence and annotation of 42 cannabis genomes reveals extensive copy number variation in cannabinoid synthesis and pathogen resistance genes.</title>
        <authorList>
            <person name="Mckernan K.J."/>
            <person name="Helbert Y."/>
            <person name="Kane L.T."/>
            <person name="Ebling H."/>
            <person name="Zhang L."/>
            <person name="Liu B."/>
            <person name="Eaton Z."/>
            <person name="Mclaughlin S."/>
            <person name="Kingan S."/>
            <person name="Baybayan P."/>
            <person name="Concepcion G."/>
            <person name="Jordan M."/>
            <person name="Riva A."/>
            <person name="Barbazuk W."/>
            <person name="Harkins T."/>
        </authorList>
    </citation>
    <scope>NUCLEOTIDE SEQUENCE [LARGE SCALE GENOMIC DNA]</scope>
    <source>
        <strain evidence="8 9">cv. Jamaican Lion 4</strain>
        <strain evidence="6">Father</strain>
        <strain evidence="7">Mother</strain>
        <tissue evidence="7">Leaf</tissue>
    </source>
</reference>
<evidence type="ECO:0000259" key="5">
    <source>
        <dbReference type="Pfam" id="PF09118"/>
    </source>
</evidence>
<dbReference type="Pfam" id="PF07250">
    <property type="entry name" value="Glyoxal_oxid_N"/>
    <property type="match status" value="1"/>
</dbReference>
<comment type="caution">
    <text evidence="7">The sequence shown here is derived from an EMBL/GenBank/DDBJ whole genome shotgun (WGS) entry which is preliminary data.</text>
</comment>
<dbReference type="CDD" id="cd02851">
    <property type="entry name" value="E_set_GO_C"/>
    <property type="match status" value="1"/>
</dbReference>
<proteinExistence type="predicted"/>
<evidence type="ECO:0000313" key="9">
    <source>
        <dbReference type="Proteomes" id="UP000583929"/>
    </source>
</evidence>
<sequence>MATLLFHINSLVVIILLVIQNGLAQPSFYPLPGQLSSGEGFSSNGNGLGFFSSHFPFLPIGDDPLAPPGGDGGSDNGGGGGNGNDTPPPGDDTSAPADDTNNGQFDPNAAPDLPRNFKGNWSIVCKNSGVSAMHMIVLPNNKVLIYDASAFHISDIRLANGECVPFVDKKTNKQLQDCWSHGVEFDVLRQRGNNIRPLKLKYDPWCSSGGLTADGKLIGTGGWDNGVKTVRYFKPCDTCDFLEYQKPLADPRWYATQITVDDGRFLVVGGRRAYSYEFVPAMGESNTQATFLAMLDETTDLDENNLYPFVYLSTDGNVFIFANNRSILLDPKTHQVVRELPPLPGGARNYPASGMSTLLPIRLDLVQDKNDVVPAEVIICGGAKHEAYALAGKGTFIPALDDCNRLVITDPNAVWETETMPSRRVMGDMLILPTGDLLIVNGAHLGTAAWDFAEDPNFVPLLYRPDQPVGKRFEELEPSDIPRMYHSSSALLPDGRVLIGGSNTNVGYNYTAKYPTELRIESFAPPYLAAELAKHRPKIMEKSAKRAAVLSYGQNLDIDFVLKGPRTSAAEIKVTMYPPPFTTHGYSMNQRLVVLELKDLSRVLKGQYKVSVTAPATAVLAPPGYYILFVVYRGVPSEGIWVRIQ</sequence>
<dbReference type="SUPFAM" id="SSF50965">
    <property type="entry name" value="Galactose oxidase, central domain"/>
    <property type="match status" value="1"/>
</dbReference>
<feature type="domain" description="Galactose oxidase-like Early set" evidence="5">
    <location>
        <begin position="536"/>
        <end position="644"/>
    </location>
</feature>
<dbReference type="Gene3D" id="2.130.10.80">
    <property type="entry name" value="Galactose oxidase/kelch, beta-propeller"/>
    <property type="match status" value="1"/>
</dbReference>
<dbReference type="Proteomes" id="UP000525078">
    <property type="component" value="Unassembled WGS sequence"/>
</dbReference>
<dbReference type="InterPro" id="IPR014756">
    <property type="entry name" value="Ig_E-set"/>
</dbReference>
<dbReference type="Pfam" id="PF09118">
    <property type="entry name" value="GO-like_E_set"/>
    <property type="match status" value="1"/>
</dbReference>
<feature type="chain" id="PRO_5036205176" description="Galactose oxidase" evidence="3">
    <location>
        <begin position="25"/>
        <end position="645"/>
    </location>
</feature>
<evidence type="ECO:0000313" key="7">
    <source>
        <dbReference type="EMBL" id="KAF4389999.1"/>
    </source>
</evidence>